<gene>
    <name evidence="2" type="ORF">N7509_010282</name>
</gene>
<evidence type="ECO:0000313" key="3">
    <source>
        <dbReference type="Proteomes" id="UP001147747"/>
    </source>
</evidence>
<dbReference type="EMBL" id="JAPZBU010000009">
    <property type="protein sequence ID" value="KAJ5387741.1"/>
    <property type="molecule type" value="Genomic_DNA"/>
</dbReference>
<name>A0A9X0B4H8_9EURO</name>
<proteinExistence type="predicted"/>
<organism evidence="2 3">
    <name type="scientific">Penicillium cosmopolitanum</name>
    <dbReference type="NCBI Taxonomy" id="1131564"/>
    <lineage>
        <taxon>Eukaryota</taxon>
        <taxon>Fungi</taxon>
        <taxon>Dikarya</taxon>
        <taxon>Ascomycota</taxon>
        <taxon>Pezizomycotina</taxon>
        <taxon>Eurotiomycetes</taxon>
        <taxon>Eurotiomycetidae</taxon>
        <taxon>Eurotiales</taxon>
        <taxon>Aspergillaceae</taxon>
        <taxon>Penicillium</taxon>
    </lineage>
</organism>
<protein>
    <submittedName>
        <fullName evidence="2">Uncharacterized protein</fullName>
    </submittedName>
</protein>
<feature type="compositionally biased region" description="Basic and acidic residues" evidence="1">
    <location>
        <begin position="261"/>
        <end position="272"/>
    </location>
</feature>
<dbReference type="AlphaFoldDB" id="A0A9X0B4H8"/>
<feature type="region of interest" description="Disordered" evidence="1">
    <location>
        <begin position="229"/>
        <end position="272"/>
    </location>
</feature>
<dbReference type="Proteomes" id="UP001147747">
    <property type="component" value="Unassembled WGS sequence"/>
</dbReference>
<dbReference type="RefSeq" id="XP_056485539.1">
    <property type="nucleotide sequence ID" value="XM_056634919.1"/>
</dbReference>
<reference evidence="2" key="2">
    <citation type="journal article" date="2023" name="IMA Fungus">
        <title>Comparative genomic study of the Penicillium genus elucidates a diverse pangenome and 15 lateral gene transfer events.</title>
        <authorList>
            <person name="Petersen C."/>
            <person name="Sorensen T."/>
            <person name="Nielsen M.R."/>
            <person name="Sondergaard T.E."/>
            <person name="Sorensen J.L."/>
            <person name="Fitzpatrick D.A."/>
            <person name="Frisvad J.C."/>
            <person name="Nielsen K.L."/>
        </authorList>
    </citation>
    <scope>NUCLEOTIDE SEQUENCE</scope>
    <source>
        <strain evidence="2">IBT 29677</strain>
    </source>
</reference>
<reference evidence="2" key="1">
    <citation type="submission" date="2022-12" db="EMBL/GenBank/DDBJ databases">
        <authorList>
            <person name="Petersen C."/>
        </authorList>
    </citation>
    <scope>NUCLEOTIDE SEQUENCE</scope>
    <source>
        <strain evidence="2">IBT 29677</strain>
    </source>
</reference>
<feature type="region of interest" description="Disordered" evidence="1">
    <location>
        <begin position="1"/>
        <end position="36"/>
    </location>
</feature>
<sequence length="272" mass="30625">MDQAPPPYNTTVAPPMPPAMAPSMAPNMTAPPPVHIQSSQSQALLVDFRWSKLKFLIKDAERPEATPLYHVALQVVMAPHLRFKAIESNGIEREVGTGTVHTFGISPDYELYGKPATLKAQKRFSTYYTHMSTVFSDTQEPVKMTWTSNTDFKGWDFICVDHNQVPVAKYSANLWAVKKFGKIELLGPKAFDPAARDEIVVLAVTLFYCMYLRVNNPFNLLGSAFMSKDKTEQSSSQSPQPEASPREEREFSATSNVKVQPKQEFREERAIY</sequence>
<dbReference type="OrthoDB" id="4725912at2759"/>
<evidence type="ECO:0000256" key="1">
    <source>
        <dbReference type="SAM" id="MobiDB-lite"/>
    </source>
</evidence>
<evidence type="ECO:0000313" key="2">
    <source>
        <dbReference type="EMBL" id="KAJ5387741.1"/>
    </source>
</evidence>
<comment type="caution">
    <text evidence="2">The sequence shown here is derived from an EMBL/GenBank/DDBJ whole genome shotgun (WGS) entry which is preliminary data.</text>
</comment>
<keyword evidence="3" id="KW-1185">Reference proteome</keyword>
<feature type="compositionally biased region" description="Pro residues" evidence="1">
    <location>
        <begin position="1"/>
        <end position="20"/>
    </location>
</feature>
<accession>A0A9X0B4H8</accession>
<feature type="compositionally biased region" description="Low complexity" evidence="1">
    <location>
        <begin position="233"/>
        <end position="243"/>
    </location>
</feature>
<dbReference type="GeneID" id="81373899"/>